<evidence type="ECO:0008006" key="3">
    <source>
        <dbReference type="Google" id="ProtNLM"/>
    </source>
</evidence>
<organism evidence="1 2">
    <name type="scientific">Leptospira inadai serovar Lyme</name>
    <dbReference type="NCBI Taxonomy" id="293084"/>
    <lineage>
        <taxon>Bacteria</taxon>
        <taxon>Pseudomonadati</taxon>
        <taxon>Spirochaetota</taxon>
        <taxon>Spirochaetia</taxon>
        <taxon>Leptospirales</taxon>
        <taxon>Leptospiraceae</taxon>
        <taxon>Leptospira</taxon>
    </lineage>
</organism>
<accession>A0ABX4YHG1</accession>
<comment type="caution">
    <text evidence="1">The sequence shown here is derived from an EMBL/GenBank/DDBJ whole genome shotgun (WGS) entry which is preliminary data.</text>
</comment>
<evidence type="ECO:0000313" key="2">
    <source>
        <dbReference type="Proteomes" id="UP000094669"/>
    </source>
</evidence>
<proteinExistence type="predicted"/>
<gene>
    <name evidence="1" type="ORF">BES34_012870</name>
</gene>
<protein>
    <recommendedName>
        <fullName evidence="3">YtxH-like protein</fullName>
    </recommendedName>
</protein>
<dbReference type="EMBL" id="MCRM02000012">
    <property type="protein sequence ID" value="PNV74624.1"/>
    <property type="molecule type" value="Genomic_DNA"/>
</dbReference>
<evidence type="ECO:0000313" key="1">
    <source>
        <dbReference type="EMBL" id="PNV74624.1"/>
    </source>
</evidence>
<dbReference type="RefSeq" id="WP_010413907.1">
    <property type="nucleotide sequence ID" value="NZ_MCRM02000012.1"/>
</dbReference>
<keyword evidence="2" id="KW-1185">Reference proteome</keyword>
<dbReference type="Proteomes" id="UP000094669">
    <property type="component" value="Unassembled WGS sequence"/>
</dbReference>
<reference evidence="1" key="1">
    <citation type="submission" date="2018-01" db="EMBL/GenBank/DDBJ databases">
        <title>Genomic characterization of Leptospira inadai serogroup Lyme isolated from captured rat in Brazil and comparative analysis with human reference strain.</title>
        <authorList>
            <person name="Moreno L.Z."/>
            <person name="Loureiro A.P."/>
            <person name="Miraglia F."/>
            <person name="Kremer F.S."/>
            <person name="Eslabao M.R."/>
            <person name="Dellagostin O.A."/>
            <person name="Lilenbaum W."/>
            <person name="Moreno A.M."/>
        </authorList>
    </citation>
    <scope>NUCLEOTIDE SEQUENCE [LARGE SCALE GENOMIC DNA]</scope>
    <source>
        <strain evidence="1">M34/99</strain>
    </source>
</reference>
<name>A0ABX4YHG1_9LEPT</name>
<sequence>MSREDDKILENVIAGGILGTGLTALLKERKVNGTELALGALLGAIILASVNAKAKAREHNQDVLIRRGDSLFRKLPSGKEIFLRELPPRKSNFPRQYDLS</sequence>